<dbReference type="EMBL" id="FUYZ01000005">
    <property type="protein sequence ID" value="SKB92204.1"/>
    <property type="molecule type" value="Genomic_DNA"/>
</dbReference>
<evidence type="ECO:0000313" key="7">
    <source>
        <dbReference type="Proteomes" id="UP000191112"/>
    </source>
</evidence>
<dbReference type="PANTHER" id="PTHR12358">
    <property type="entry name" value="SPHINGOSINE KINASE"/>
    <property type="match status" value="1"/>
</dbReference>
<dbReference type="InterPro" id="IPR017438">
    <property type="entry name" value="ATP-NAD_kinase_N"/>
</dbReference>
<dbReference type="InterPro" id="IPR016064">
    <property type="entry name" value="NAD/diacylglycerol_kinase_sf"/>
</dbReference>
<sequence length="281" mass="31417">MKTAYIINPFSAKKNYKSFLTALESRVENPLVLVSKSIEDSFDFIKQNWNDVDVFVAIGGDGTISTVASKLVNSDKILAVFPAGSGNGFSNETNFSKNIDSLLTKLKKKDFKLVDSFSVNGNLSINVSGVGLDGNIIEGFEHSERGFSSYIKITVEKYFKFKPIKVQFEEKYKQFDGEYMMVNVANSRQFGNNAYIAPQANMSDGKVEIALVKKFPLPAGLSFAYRMFTKSLKPGKYLQYISTSKISFTVDSEAWHLDGEYHKIKSPVEVKVLPKSLRILV</sequence>
<dbReference type="InterPro" id="IPR045540">
    <property type="entry name" value="YegS/DAGK_C"/>
</dbReference>
<dbReference type="Pfam" id="PF19279">
    <property type="entry name" value="YegS_C"/>
    <property type="match status" value="1"/>
</dbReference>
<feature type="domain" description="DAGKc" evidence="5">
    <location>
        <begin position="1"/>
        <end position="123"/>
    </location>
</feature>
<evidence type="ECO:0000256" key="1">
    <source>
        <dbReference type="ARBA" id="ARBA00022679"/>
    </source>
</evidence>
<evidence type="ECO:0000259" key="5">
    <source>
        <dbReference type="PROSITE" id="PS50146"/>
    </source>
</evidence>
<dbReference type="GO" id="GO:0005886">
    <property type="term" value="C:plasma membrane"/>
    <property type="evidence" value="ECO:0007669"/>
    <property type="project" value="TreeGrafter"/>
</dbReference>
<organism evidence="6 7">
    <name type="scientific">Soonwooa buanensis</name>
    <dbReference type="NCBI Taxonomy" id="619805"/>
    <lineage>
        <taxon>Bacteria</taxon>
        <taxon>Pseudomonadati</taxon>
        <taxon>Bacteroidota</taxon>
        <taxon>Flavobacteriia</taxon>
        <taxon>Flavobacteriales</taxon>
        <taxon>Weeksellaceae</taxon>
        <taxon>Chryseobacterium group</taxon>
        <taxon>Soonwooa</taxon>
    </lineage>
</organism>
<dbReference type="InterPro" id="IPR001206">
    <property type="entry name" value="Diacylglycerol_kinase_cat_dom"/>
</dbReference>
<dbReference type="OrthoDB" id="9786026at2"/>
<dbReference type="Pfam" id="PF00781">
    <property type="entry name" value="DAGK_cat"/>
    <property type="match status" value="1"/>
</dbReference>
<dbReference type="SUPFAM" id="SSF111331">
    <property type="entry name" value="NAD kinase/diacylglycerol kinase-like"/>
    <property type="match status" value="1"/>
</dbReference>
<dbReference type="AlphaFoldDB" id="A0A1T5F7T1"/>
<keyword evidence="4" id="KW-0067">ATP-binding</keyword>
<protein>
    <submittedName>
        <fullName evidence="6">Diacylglycerol kinase family enzyme</fullName>
    </submittedName>
</protein>
<dbReference type="STRING" id="619805.SAMN05660477_01886"/>
<dbReference type="Gene3D" id="2.60.200.40">
    <property type="match status" value="1"/>
</dbReference>
<dbReference type="PANTHER" id="PTHR12358:SF106">
    <property type="entry name" value="LIPID KINASE YEGS"/>
    <property type="match status" value="1"/>
</dbReference>
<dbReference type="PROSITE" id="PS50146">
    <property type="entry name" value="DAGK"/>
    <property type="match status" value="1"/>
</dbReference>
<keyword evidence="1" id="KW-0808">Transferase</keyword>
<keyword evidence="7" id="KW-1185">Reference proteome</keyword>
<evidence type="ECO:0000256" key="4">
    <source>
        <dbReference type="ARBA" id="ARBA00022840"/>
    </source>
</evidence>
<proteinExistence type="predicted"/>
<dbReference type="GO" id="GO:0005524">
    <property type="term" value="F:ATP binding"/>
    <property type="evidence" value="ECO:0007669"/>
    <property type="project" value="UniProtKB-KW"/>
</dbReference>
<gene>
    <name evidence="6" type="ORF">SAMN05660477_01886</name>
</gene>
<dbReference type="Proteomes" id="UP000191112">
    <property type="component" value="Unassembled WGS sequence"/>
</dbReference>
<dbReference type="GO" id="GO:0016301">
    <property type="term" value="F:kinase activity"/>
    <property type="evidence" value="ECO:0007669"/>
    <property type="project" value="UniProtKB-KW"/>
</dbReference>
<evidence type="ECO:0000313" key="6">
    <source>
        <dbReference type="EMBL" id="SKB92204.1"/>
    </source>
</evidence>
<evidence type="ECO:0000256" key="2">
    <source>
        <dbReference type="ARBA" id="ARBA00022741"/>
    </source>
</evidence>
<reference evidence="6 7" key="1">
    <citation type="submission" date="2017-02" db="EMBL/GenBank/DDBJ databases">
        <authorList>
            <person name="Peterson S.W."/>
        </authorList>
    </citation>
    <scope>NUCLEOTIDE SEQUENCE [LARGE SCALE GENOMIC DNA]</scope>
    <source>
        <strain evidence="6 7">DSM 22323</strain>
    </source>
</reference>
<dbReference type="InterPro" id="IPR050187">
    <property type="entry name" value="Lipid_Phosphate_FormReg"/>
</dbReference>
<name>A0A1T5F7T1_9FLAO</name>
<dbReference type="RefSeq" id="WP_079667124.1">
    <property type="nucleotide sequence ID" value="NZ_FUYZ01000005.1"/>
</dbReference>
<evidence type="ECO:0000256" key="3">
    <source>
        <dbReference type="ARBA" id="ARBA00022777"/>
    </source>
</evidence>
<dbReference type="Gene3D" id="3.40.50.10330">
    <property type="entry name" value="Probable inorganic polyphosphate/atp-NAD kinase, domain 1"/>
    <property type="match status" value="1"/>
</dbReference>
<keyword evidence="3 6" id="KW-0418">Kinase</keyword>
<accession>A0A1T5F7T1</accession>
<keyword evidence="2" id="KW-0547">Nucleotide-binding</keyword>